<protein>
    <submittedName>
        <fullName evidence="2">Uncharacterized protein</fullName>
    </submittedName>
</protein>
<gene>
    <name evidence="2" type="ORF">G9C98_002384</name>
</gene>
<feature type="compositionally biased region" description="Low complexity" evidence="1">
    <location>
        <begin position="13"/>
        <end position="22"/>
    </location>
</feature>
<accession>A0A8J5QYD9</accession>
<name>A0A8J5QYD9_9HYME</name>
<feature type="region of interest" description="Disordered" evidence="1">
    <location>
        <begin position="1"/>
        <end position="27"/>
    </location>
</feature>
<organism evidence="2 3">
    <name type="scientific">Cotesia typhae</name>
    <dbReference type="NCBI Taxonomy" id="2053667"/>
    <lineage>
        <taxon>Eukaryota</taxon>
        <taxon>Metazoa</taxon>
        <taxon>Ecdysozoa</taxon>
        <taxon>Arthropoda</taxon>
        <taxon>Hexapoda</taxon>
        <taxon>Insecta</taxon>
        <taxon>Pterygota</taxon>
        <taxon>Neoptera</taxon>
        <taxon>Endopterygota</taxon>
        <taxon>Hymenoptera</taxon>
        <taxon>Apocrita</taxon>
        <taxon>Ichneumonoidea</taxon>
        <taxon>Braconidae</taxon>
        <taxon>Microgastrinae</taxon>
        <taxon>Cotesia</taxon>
    </lineage>
</organism>
<evidence type="ECO:0000256" key="1">
    <source>
        <dbReference type="SAM" id="MobiDB-lite"/>
    </source>
</evidence>
<keyword evidence="3" id="KW-1185">Reference proteome</keyword>
<sequence>MQQPQTRPLLGDSVSSTTSPTTRRGNSVTVLTHQQLQQIQQLQAHNSTGQQLTFALQQSSNNGQDQANGSATGNHIVYLNQLSQLNQNTINQSGTGMGLPPAGPTFGVGLNMGLPLSLLNTSLTSLTSNVITTSNPLLNIGLPSSINPGITTVNTDLNTLNAINSTLNSNLPSNSITNGLAGLAQDINAINSGINRLNTLNSSGLSNINSGLSANLNQNFATLNANVGENNSGLSNLSSHTSQSSSSINQNFSRSLNVLAGITPSSLNSCNTNFPFQTIQSIQSIAPHIVGSSVNQVPSSAIQQHSNSSGVSISHSSNLALSSNVYTSTSNTPILSTTASANQSSNVTHNQSIHLGVMHTNQPNVSASHFSTVNDSINTLSHISAIGSSHNTGFQQRQFSQAQNSNLGSINISGNQTSNTVKTVQNIQSQNVSSPGSPFSMPLKSPASNIAPPTPSPSPNRVLLRSPASNSIQSNRNSPSPVATSNSNFSMQLQSPMQSPMSVGQIQSPAPSPYPPAKSPHHLGSNTTLNNRSPAPGGSPGPPVVRPNTPILQQGMQVLQIIGTPQGYQQASSQLVTRTHLFGNQQIQIAATKPAKQPPQILPKPPNQQGVATQQKQRVTTTITNQVI</sequence>
<dbReference type="EMBL" id="JAAOIC020000019">
    <property type="protein sequence ID" value="KAG8041396.1"/>
    <property type="molecule type" value="Genomic_DNA"/>
</dbReference>
<dbReference type="OrthoDB" id="2556847at2759"/>
<proteinExistence type="predicted"/>
<evidence type="ECO:0000313" key="2">
    <source>
        <dbReference type="EMBL" id="KAG8041396.1"/>
    </source>
</evidence>
<dbReference type="Proteomes" id="UP000729913">
    <property type="component" value="Unassembled WGS sequence"/>
</dbReference>
<reference evidence="2" key="1">
    <citation type="submission" date="2020-03" db="EMBL/GenBank/DDBJ databases">
        <authorList>
            <person name="Chebbi M.A."/>
            <person name="Drezen J.M."/>
        </authorList>
    </citation>
    <scope>NUCLEOTIDE SEQUENCE</scope>
    <source>
        <tissue evidence="2">Whole body</tissue>
    </source>
</reference>
<comment type="caution">
    <text evidence="2">The sequence shown here is derived from an EMBL/GenBank/DDBJ whole genome shotgun (WGS) entry which is preliminary data.</text>
</comment>
<evidence type="ECO:0000313" key="3">
    <source>
        <dbReference type="Proteomes" id="UP000729913"/>
    </source>
</evidence>
<feature type="region of interest" description="Disordered" evidence="1">
    <location>
        <begin position="430"/>
        <end position="549"/>
    </location>
</feature>
<reference evidence="2" key="2">
    <citation type="submission" date="2021-04" db="EMBL/GenBank/DDBJ databases">
        <title>Genome-wide patterns of bracovirus chromosomal integration into multiple host tissues during parasitism.</title>
        <authorList>
            <person name="Chebbi M.A.C."/>
        </authorList>
    </citation>
    <scope>NUCLEOTIDE SEQUENCE</scope>
    <source>
        <tissue evidence="2">Whole body</tissue>
    </source>
</reference>
<dbReference type="AlphaFoldDB" id="A0A8J5QYD9"/>
<feature type="compositionally biased region" description="Polar residues" evidence="1">
    <location>
        <begin position="467"/>
        <end position="507"/>
    </location>
</feature>